<keyword evidence="1" id="KW-0597">Phosphoprotein</keyword>
<dbReference type="HOGENOM" id="CLU_1321202_0_0_1"/>
<keyword evidence="4" id="KW-0812">Transmembrane</keyword>
<keyword evidence="7" id="KW-1185">Reference proteome</keyword>
<reference evidence="6 7" key="1">
    <citation type="submission" date="2014-04" db="EMBL/GenBank/DDBJ databases">
        <authorList>
            <consortium name="DOE Joint Genome Institute"/>
            <person name="Kuo A."/>
            <person name="Kohler A."/>
            <person name="Jargeat P."/>
            <person name="Nagy L.G."/>
            <person name="Floudas D."/>
            <person name="Copeland A."/>
            <person name="Barry K.W."/>
            <person name="Cichocki N."/>
            <person name="Veneault-Fourrey C."/>
            <person name="LaButti K."/>
            <person name="Lindquist E.A."/>
            <person name="Lipzen A."/>
            <person name="Lundell T."/>
            <person name="Morin E."/>
            <person name="Murat C."/>
            <person name="Sun H."/>
            <person name="Tunlid A."/>
            <person name="Henrissat B."/>
            <person name="Grigoriev I.V."/>
            <person name="Hibbett D.S."/>
            <person name="Martin F."/>
            <person name="Nordberg H.P."/>
            <person name="Cantor M.N."/>
            <person name="Hua S.X."/>
        </authorList>
    </citation>
    <scope>NUCLEOTIDE SEQUENCE [LARGE SCALE GENOMIC DNA]</scope>
    <source>
        <strain evidence="6 7">Ve08.2h10</strain>
    </source>
</reference>
<protein>
    <recommendedName>
        <fullName evidence="5">Epidermal growth factor receptor-like transmembrane-juxtamembrane segment domain-containing protein</fullName>
    </recommendedName>
</protein>
<feature type="domain" description="Epidermal growth factor receptor-like transmembrane-juxtamembrane segment" evidence="5">
    <location>
        <begin position="153"/>
        <end position="185"/>
    </location>
</feature>
<dbReference type="Proteomes" id="UP000054538">
    <property type="component" value="Unassembled WGS sequence"/>
</dbReference>
<evidence type="ECO:0000313" key="6">
    <source>
        <dbReference type="EMBL" id="KIK83955.1"/>
    </source>
</evidence>
<sequence length="207" mass="22726">MTTIVDDRDPWITYTGDWFLGGESPEYQNTTHGTTTAGSSASFNFTGTSVGVYGTVGSTQFYHVDVGSPISIYNLDHFPAVSFYAPALNSASYHYQFYISPPLNDTIHYLVITSVNMSSVLWLDYLQYTPSSDSSSSNITTSSALNETSLAAIIGGTIGGALFIVLLLLGAFWSYRRRKQKRLHHTNGSSHTSQGKANMLHLTEYFC</sequence>
<dbReference type="InterPro" id="IPR049328">
    <property type="entry name" value="TM_ErbB1"/>
</dbReference>
<organism evidence="6 7">
    <name type="scientific">Paxillus rubicundulus Ve08.2h10</name>
    <dbReference type="NCBI Taxonomy" id="930991"/>
    <lineage>
        <taxon>Eukaryota</taxon>
        <taxon>Fungi</taxon>
        <taxon>Dikarya</taxon>
        <taxon>Basidiomycota</taxon>
        <taxon>Agaricomycotina</taxon>
        <taxon>Agaricomycetes</taxon>
        <taxon>Agaricomycetidae</taxon>
        <taxon>Boletales</taxon>
        <taxon>Paxilineae</taxon>
        <taxon>Paxillaceae</taxon>
        <taxon>Paxillus</taxon>
    </lineage>
</organism>
<keyword evidence="2" id="KW-0547">Nucleotide-binding</keyword>
<reference evidence="7" key="2">
    <citation type="submission" date="2015-01" db="EMBL/GenBank/DDBJ databases">
        <title>Evolutionary Origins and Diversification of the Mycorrhizal Mutualists.</title>
        <authorList>
            <consortium name="DOE Joint Genome Institute"/>
            <consortium name="Mycorrhizal Genomics Consortium"/>
            <person name="Kohler A."/>
            <person name="Kuo A."/>
            <person name="Nagy L.G."/>
            <person name="Floudas D."/>
            <person name="Copeland A."/>
            <person name="Barry K.W."/>
            <person name="Cichocki N."/>
            <person name="Veneault-Fourrey C."/>
            <person name="LaButti K."/>
            <person name="Lindquist E.A."/>
            <person name="Lipzen A."/>
            <person name="Lundell T."/>
            <person name="Morin E."/>
            <person name="Murat C."/>
            <person name="Riley R."/>
            <person name="Ohm R."/>
            <person name="Sun H."/>
            <person name="Tunlid A."/>
            <person name="Henrissat B."/>
            <person name="Grigoriev I.V."/>
            <person name="Hibbett D.S."/>
            <person name="Martin F."/>
        </authorList>
    </citation>
    <scope>NUCLEOTIDE SEQUENCE [LARGE SCALE GENOMIC DNA]</scope>
    <source>
        <strain evidence="7">Ve08.2h10</strain>
    </source>
</reference>
<evidence type="ECO:0000256" key="4">
    <source>
        <dbReference type="SAM" id="Phobius"/>
    </source>
</evidence>
<dbReference type="AlphaFoldDB" id="A0A0D0DTT4"/>
<evidence type="ECO:0000256" key="3">
    <source>
        <dbReference type="ARBA" id="ARBA00022840"/>
    </source>
</evidence>
<dbReference type="EMBL" id="KN825582">
    <property type="protein sequence ID" value="KIK83955.1"/>
    <property type="molecule type" value="Genomic_DNA"/>
</dbReference>
<gene>
    <name evidence="6" type="ORF">PAXRUDRAFT_832016</name>
</gene>
<dbReference type="CDD" id="cd12087">
    <property type="entry name" value="TM_EGFR-like"/>
    <property type="match status" value="1"/>
</dbReference>
<dbReference type="Gene3D" id="2.60.120.260">
    <property type="entry name" value="Galactose-binding domain-like"/>
    <property type="match status" value="1"/>
</dbReference>
<dbReference type="Pfam" id="PF21314">
    <property type="entry name" value="TM_ErbB1"/>
    <property type="match status" value="1"/>
</dbReference>
<keyword evidence="4" id="KW-1133">Transmembrane helix</keyword>
<feature type="transmembrane region" description="Helical" evidence="4">
    <location>
        <begin position="148"/>
        <end position="173"/>
    </location>
</feature>
<name>A0A0D0DTT4_9AGAM</name>
<keyword evidence="3" id="KW-0067">ATP-binding</keyword>
<evidence type="ECO:0000256" key="2">
    <source>
        <dbReference type="ARBA" id="ARBA00022741"/>
    </source>
</evidence>
<evidence type="ECO:0000259" key="5">
    <source>
        <dbReference type="Pfam" id="PF21314"/>
    </source>
</evidence>
<dbReference type="InParanoid" id="A0A0D0DTT4"/>
<keyword evidence="4" id="KW-0472">Membrane</keyword>
<evidence type="ECO:0000256" key="1">
    <source>
        <dbReference type="ARBA" id="ARBA00022553"/>
    </source>
</evidence>
<proteinExistence type="predicted"/>
<accession>A0A0D0DTT4</accession>
<dbReference type="GO" id="GO:0005524">
    <property type="term" value="F:ATP binding"/>
    <property type="evidence" value="ECO:0007669"/>
    <property type="project" value="UniProtKB-KW"/>
</dbReference>
<evidence type="ECO:0000313" key="7">
    <source>
        <dbReference type="Proteomes" id="UP000054538"/>
    </source>
</evidence>
<dbReference type="OrthoDB" id="3265734at2759"/>